<feature type="domain" description="RING-type" evidence="10">
    <location>
        <begin position="369"/>
        <end position="410"/>
    </location>
</feature>
<evidence type="ECO:0000256" key="4">
    <source>
        <dbReference type="ARBA" id="ARBA00022723"/>
    </source>
</evidence>
<dbReference type="SUPFAM" id="SSF57850">
    <property type="entry name" value="RING/U-box"/>
    <property type="match status" value="1"/>
</dbReference>
<dbReference type="SMART" id="SM00184">
    <property type="entry name" value="RING"/>
    <property type="match status" value="1"/>
</dbReference>
<reference evidence="11" key="1">
    <citation type="submission" date="2020-06" db="EMBL/GenBank/DDBJ databases">
        <title>WGS assembly of Ceratodon purpureus strain R40.</title>
        <authorList>
            <person name="Carey S.B."/>
            <person name="Jenkins J."/>
            <person name="Shu S."/>
            <person name="Lovell J.T."/>
            <person name="Sreedasyam A."/>
            <person name="Maumus F."/>
            <person name="Tiley G.P."/>
            <person name="Fernandez-Pozo N."/>
            <person name="Barry K."/>
            <person name="Chen C."/>
            <person name="Wang M."/>
            <person name="Lipzen A."/>
            <person name="Daum C."/>
            <person name="Saski C.A."/>
            <person name="Payton A.C."/>
            <person name="Mcbreen J.C."/>
            <person name="Conrad R.E."/>
            <person name="Kollar L.M."/>
            <person name="Olsson S."/>
            <person name="Huttunen S."/>
            <person name="Landis J.B."/>
            <person name="Wickett N.J."/>
            <person name="Johnson M.G."/>
            <person name="Rensing S.A."/>
            <person name="Grimwood J."/>
            <person name="Schmutz J."/>
            <person name="Mcdaniel S.F."/>
        </authorList>
    </citation>
    <scope>NUCLEOTIDE SEQUENCE</scope>
    <source>
        <strain evidence="11">R40</strain>
    </source>
</reference>
<proteinExistence type="predicted"/>
<evidence type="ECO:0000256" key="2">
    <source>
        <dbReference type="ARBA" id="ARBA00012483"/>
    </source>
</evidence>
<protein>
    <recommendedName>
        <fullName evidence="2">RING-type E3 ubiquitin transferase</fullName>
        <ecNumber evidence="2">2.3.2.27</ecNumber>
    </recommendedName>
</protein>
<evidence type="ECO:0000256" key="6">
    <source>
        <dbReference type="ARBA" id="ARBA00022786"/>
    </source>
</evidence>
<sequence>MIQMKKNNNKAINSNLITMKKGGCQWEVAFGRGGIKPQPIIGPRAGREGISIHRHVADLQIKILSKETFKIGVAILKSLIRDRYSSASRSEQRQLYSTVSRVATILTTQFTEEEFWTVGLSLFKVAKKVITQVDELIHIHACIDLSRKFLGDDRQRREVLAAAASVSGGSSAIDSISMPHIANHHSERSNEIDDNESLHQELLDAQVIAKPLLEMEAINRNKEEEKKEELRSLLNQSKESETLELEEDDVVPEQELDFPDEDPDMRLARILTMEELSMEIQAILYRVNQTFAGQSHALANEFVGLQEAIQATLQHVLGKIKFFNYHNFLKEINNAPRGPPPAAKEEIEKLSIVAVTKHLLTTLGEGTQCAVCRELLVEGDIMQEMPCLHPYHPECLRPWLEKHNSCPICRFELRTEDEDYERRKQQDHEDKEQRRRIQIALKEEELLNM</sequence>
<dbReference type="PANTHER" id="PTHR15710:SF4">
    <property type="entry name" value="E3 UBIQUITIN-PROTEIN LIGASE AIP2"/>
    <property type="match status" value="1"/>
</dbReference>
<name>A0A8T0GU47_CERPU</name>
<evidence type="ECO:0000256" key="8">
    <source>
        <dbReference type="PROSITE-ProRule" id="PRU00175"/>
    </source>
</evidence>
<evidence type="ECO:0000256" key="3">
    <source>
        <dbReference type="ARBA" id="ARBA00022679"/>
    </source>
</evidence>
<gene>
    <name evidence="11" type="ORF">KC19_9G102200</name>
</gene>
<dbReference type="EMBL" id="CM026430">
    <property type="protein sequence ID" value="KAG0561905.1"/>
    <property type="molecule type" value="Genomic_DNA"/>
</dbReference>
<dbReference type="Proteomes" id="UP000822688">
    <property type="component" value="Chromosome 9"/>
</dbReference>
<evidence type="ECO:0000256" key="1">
    <source>
        <dbReference type="ARBA" id="ARBA00000900"/>
    </source>
</evidence>
<evidence type="ECO:0000256" key="9">
    <source>
        <dbReference type="SAM" id="MobiDB-lite"/>
    </source>
</evidence>
<keyword evidence="5 8" id="KW-0863">Zinc-finger</keyword>
<dbReference type="GO" id="GO:0008270">
    <property type="term" value="F:zinc ion binding"/>
    <property type="evidence" value="ECO:0007669"/>
    <property type="project" value="UniProtKB-KW"/>
</dbReference>
<keyword evidence="6" id="KW-0833">Ubl conjugation pathway</keyword>
<dbReference type="Pfam" id="PF13639">
    <property type="entry name" value="zf-RING_2"/>
    <property type="match status" value="1"/>
</dbReference>
<comment type="catalytic activity">
    <reaction evidence="1">
        <text>S-ubiquitinyl-[E2 ubiquitin-conjugating enzyme]-L-cysteine + [acceptor protein]-L-lysine = [E2 ubiquitin-conjugating enzyme]-L-cysteine + N(6)-ubiquitinyl-[acceptor protein]-L-lysine.</text>
        <dbReference type="EC" id="2.3.2.27"/>
    </reaction>
</comment>
<dbReference type="PROSITE" id="PS50089">
    <property type="entry name" value="ZF_RING_2"/>
    <property type="match status" value="1"/>
</dbReference>
<dbReference type="GO" id="GO:0005737">
    <property type="term" value="C:cytoplasm"/>
    <property type="evidence" value="ECO:0007669"/>
    <property type="project" value="TreeGrafter"/>
</dbReference>
<evidence type="ECO:0000313" key="12">
    <source>
        <dbReference type="Proteomes" id="UP000822688"/>
    </source>
</evidence>
<dbReference type="AlphaFoldDB" id="A0A8T0GU47"/>
<comment type="caution">
    <text evidence="11">The sequence shown here is derived from an EMBL/GenBank/DDBJ whole genome shotgun (WGS) entry which is preliminary data.</text>
</comment>
<dbReference type="GO" id="GO:0016567">
    <property type="term" value="P:protein ubiquitination"/>
    <property type="evidence" value="ECO:0007669"/>
    <property type="project" value="TreeGrafter"/>
</dbReference>
<evidence type="ECO:0000259" key="10">
    <source>
        <dbReference type="PROSITE" id="PS50089"/>
    </source>
</evidence>
<evidence type="ECO:0000256" key="7">
    <source>
        <dbReference type="ARBA" id="ARBA00022833"/>
    </source>
</evidence>
<accession>A0A8T0GU47</accession>
<keyword evidence="7" id="KW-0862">Zinc</keyword>
<dbReference type="FunFam" id="3.30.40.10:FF:000127">
    <property type="entry name" value="E3 ubiquitin-protein ligase RNF181"/>
    <property type="match status" value="1"/>
</dbReference>
<dbReference type="Gene3D" id="3.30.40.10">
    <property type="entry name" value="Zinc/RING finger domain, C3HC4 (zinc finger)"/>
    <property type="match status" value="1"/>
</dbReference>
<dbReference type="PANTHER" id="PTHR15710">
    <property type="entry name" value="E3 UBIQUITIN-PROTEIN LIGASE PRAJA"/>
    <property type="match status" value="1"/>
</dbReference>
<feature type="region of interest" description="Disordered" evidence="9">
    <location>
        <begin position="224"/>
        <end position="248"/>
    </location>
</feature>
<evidence type="ECO:0000256" key="5">
    <source>
        <dbReference type="ARBA" id="ARBA00022771"/>
    </source>
</evidence>
<keyword evidence="4" id="KW-0479">Metal-binding</keyword>
<dbReference type="InterPro" id="IPR001841">
    <property type="entry name" value="Znf_RING"/>
</dbReference>
<keyword evidence="12" id="KW-1185">Reference proteome</keyword>
<dbReference type="InterPro" id="IPR013083">
    <property type="entry name" value="Znf_RING/FYVE/PHD"/>
</dbReference>
<dbReference type="EC" id="2.3.2.27" evidence="2"/>
<evidence type="ECO:0000313" key="11">
    <source>
        <dbReference type="EMBL" id="KAG0561905.1"/>
    </source>
</evidence>
<keyword evidence="3" id="KW-0808">Transferase</keyword>
<organism evidence="11 12">
    <name type="scientific">Ceratodon purpureus</name>
    <name type="common">Fire moss</name>
    <name type="synonym">Dicranum purpureum</name>
    <dbReference type="NCBI Taxonomy" id="3225"/>
    <lineage>
        <taxon>Eukaryota</taxon>
        <taxon>Viridiplantae</taxon>
        <taxon>Streptophyta</taxon>
        <taxon>Embryophyta</taxon>
        <taxon>Bryophyta</taxon>
        <taxon>Bryophytina</taxon>
        <taxon>Bryopsida</taxon>
        <taxon>Dicranidae</taxon>
        <taxon>Pseudoditrichales</taxon>
        <taxon>Ditrichaceae</taxon>
        <taxon>Ceratodon</taxon>
    </lineage>
</organism>
<dbReference type="GO" id="GO:0061630">
    <property type="term" value="F:ubiquitin protein ligase activity"/>
    <property type="evidence" value="ECO:0007669"/>
    <property type="project" value="UniProtKB-EC"/>
</dbReference>